<evidence type="ECO:0000313" key="2">
    <source>
        <dbReference type="EMBL" id="AXH11839.1"/>
    </source>
</evidence>
<keyword evidence="2" id="KW-0378">Hydrolase</keyword>
<keyword evidence="1" id="KW-0460">Magnesium</keyword>
<dbReference type="SUPFAM" id="SSF56655">
    <property type="entry name" value="Carbohydrate phosphatase"/>
    <property type="match status" value="1"/>
</dbReference>
<comment type="cofactor">
    <cofactor evidence="1">
        <name>Mg(2+)</name>
        <dbReference type="ChEBI" id="CHEBI:18420"/>
    </cofactor>
</comment>
<sequence length="244" mass="27887">MFDYNSFTKAVIQANKELYGYINTHMTQADLQESSQIGFGGDKTLQIDIIAENIFIKYLSSFGDIFSEEIGRVSNNSNIKIIIDPLDGSHNFSSGLEYYGTSVAVKKNDKYIAGYVCNLSTAVLIFREDEEVNKINILSEQYLGFYEIENPNIAIFERAYDYPSLTEKLKENSIKFRSPGAAALSLANARNYKFVLFAGKLREFDIAASLYINQELYIYQNDEFLIITKNYTDFILIKEIIKLF</sequence>
<dbReference type="AlphaFoldDB" id="A0AAX2ACC9"/>
<dbReference type="Proteomes" id="UP000253850">
    <property type="component" value="Chromosome"/>
</dbReference>
<reference evidence="2 4" key="2">
    <citation type="submission" date="2018-07" db="EMBL/GenBank/DDBJ databases">
        <title>Complete genome of the Arcobacter bivalviorum type strain LMG 26154.</title>
        <authorList>
            <person name="Miller W.G."/>
            <person name="Yee E."/>
            <person name="Bono J.L."/>
        </authorList>
    </citation>
    <scope>NUCLEOTIDE SEQUENCE [LARGE SCALE GENOMIC DNA]</scope>
    <source>
        <strain evidence="2 4">LMG 26154</strain>
    </source>
</reference>
<dbReference type="Gene3D" id="3.30.540.10">
    <property type="entry name" value="Fructose-1,6-Bisphosphatase, subunit A, domain 1"/>
    <property type="match status" value="1"/>
</dbReference>
<dbReference type="KEGG" id="hbv:ABIV_0830"/>
<protein>
    <submittedName>
        <fullName evidence="2">Inositol monophosphatase family protein</fullName>
        <ecNumber evidence="2">3.1.3.25</ecNumber>
    </submittedName>
    <submittedName>
        <fullName evidence="3">Inositol phosphatase</fullName>
    </submittedName>
</protein>
<evidence type="ECO:0000256" key="1">
    <source>
        <dbReference type="PIRSR" id="PIRSR600760-2"/>
    </source>
</evidence>
<dbReference type="RefSeq" id="WP_114838699.1">
    <property type="nucleotide sequence ID" value="NZ_CP031217.1"/>
</dbReference>
<reference evidence="3 5" key="1">
    <citation type="submission" date="2017-10" db="EMBL/GenBank/DDBJ databases">
        <title>Genomics of the genus Arcobacter.</title>
        <authorList>
            <person name="Perez-Cataluna A."/>
            <person name="Figueras M.J."/>
        </authorList>
    </citation>
    <scope>NUCLEOTIDE SEQUENCE [LARGE SCALE GENOMIC DNA]</scope>
    <source>
        <strain evidence="3 5">CECT 7835</strain>
    </source>
</reference>
<keyword evidence="5" id="KW-1185">Reference proteome</keyword>
<evidence type="ECO:0000313" key="5">
    <source>
        <dbReference type="Proteomes" id="UP000289193"/>
    </source>
</evidence>
<organism evidence="3 5">
    <name type="scientific">Halarcobacter bivalviorum</name>
    <dbReference type="NCBI Taxonomy" id="663364"/>
    <lineage>
        <taxon>Bacteria</taxon>
        <taxon>Pseudomonadati</taxon>
        <taxon>Campylobacterota</taxon>
        <taxon>Epsilonproteobacteria</taxon>
        <taxon>Campylobacterales</taxon>
        <taxon>Arcobacteraceae</taxon>
        <taxon>Halarcobacter</taxon>
    </lineage>
</organism>
<evidence type="ECO:0000313" key="3">
    <source>
        <dbReference type="EMBL" id="RXK10963.1"/>
    </source>
</evidence>
<dbReference type="EMBL" id="CP031217">
    <property type="protein sequence ID" value="AXH11839.1"/>
    <property type="molecule type" value="Genomic_DNA"/>
</dbReference>
<dbReference type="GO" id="GO:0046872">
    <property type="term" value="F:metal ion binding"/>
    <property type="evidence" value="ECO:0007669"/>
    <property type="project" value="UniProtKB-KW"/>
</dbReference>
<feature type="binding site" evidence="1">
    <location>
        <position position="86"/>
    </location>
    <ligand>
        <name>Mg(2+)</name>
        <dbReference type="ChEBI" id="CHEBI:18420"/>
        <label>1</label>
        <note>catalytic</note>
    </ligand>
</feature>
<dbReference type="InterPro" id="IPR000760">
    <property type="entry name" value="Inositol_monophosphatase-like"/>
</dbReference>
<dbReference type="GO" id="GO:0052834">
    <property type="term" value="F:inositol monophosphate phosphatase activity"/>
    <property type="evidence" value="ECO:0007669"/>
    <property type="project" value="UniProtKB-EC"/>
</dbReference>
<feature type="binding site" evidence="1">
    <location>
        <position position="84"/>
    </location>
    <ligand>
        <name>Mg(2+)</name>
        <dbReference type="ChEBI" id="CHEBI:18420"/>
        <label>1</label>
        <note>catalytic</note>
    </ligand>
</feature>
<dbReference type="EMBL" id="PDKM01000001">
    <property type="protein sequence ID" value="RXK10963.1"/>
    <property type="molecule type" value="Genomic_DNA"/>
</dbReference>
<name>A0AAX2ACC9_9BACT</name>
<dbReference type="EC" id="3.1.3.25" evidence="2"/>
<dbReference type="Pfam" id="PF00459">
    <property type="entry name" value="Inositol_P"/>
    <property type="match status" value="1"/>
</dbReference>
<dbReference type="Proteomes" id="UP000289193">
    <property type="component" value="Unassembled WGS sequence"/>
</dbReference>
<feature type="binding site" evidence="1">
    <location>
        <position position="87"/>
    </location>
    <ligand>
        <name>Mg(2+)</name>
        <dbReference type="ChEBI" id="CHEBI:18420"/>
        <label>1</label>
        <note>catalytic</note>
    </ligand>
</feature>
<feature type="binding site" evidence="1">
    <location>
        <position position="68"/>
    </location>
    <ligand>
        <name>Mg(2+)</name>
        <dbReference type="ChEBI" id="CHEBI:18420"/>
        <label>1</label>
        <note>catalytic</note>
    </ligand>
</feature>
<feature type="binding site" evidence="1">
    <location>
        <position position="205"/>
    </location>
    <ligand>
        <name>Mg(2+)</name>
        <dbReference type="ChEBI" id="CHEBI:18420"/>
        <label>1</label>
        <note>catalytic</note>
    </ligand>
</feature>
<evidence type="ECO:0000313" key="4">
    <source>
        <dbReference type="Proteomes" id="UP000253850"/>
    </source>
</evidence>
<keyword evidence="1" id="KW-0479">Metal-binding</keyword>
<gene>
    <name evidence="2" type="ORF">ABIV_0830</name>
    <name evidence="3" type="ORF">CRV05_00930</name>
</gene>
<accession>A0AAX2ACC9</accession>
<proteinExistence type="predicted"/>